<dbReference type="SUPFAM" id="SSF142338">
    <property type="entry name" value="CofD-like"/>
    <property type="match status" value="1"/>
</dbReference>
<keyword evidence="5" id="KW-1185">Reference proteome</keyword>
<dbReference type="GO" id="GO:0043743">
    <property type="term" value="F:LPPG:FO 2-phospho-L-lactate transferase activity"/>
    <property type="evidence" value="ECO:0007669"/>
    <property type="project" value="UniProtKB-EC"/>
</dbReference>
<dbReference type="Pfam" id="PF01933">
    <property type="entry name" value="CofD"/>
    <property type="match status" value="1"/>
</dbReference>
<dbReference type="InterPro" id="IPR038136">
    <property type="entry name" value="CofD-like_dom_sf"/>
</dbReference>
<evidence type="ECO:0000256" key="1">
    <source>
        <dbReference type="ARBA" id="ARBA00022679"/>
    </source>
</evidence>
<keyword evidence="2 3" id="KW-0460">Magnesium</keyword>
<feature type="binding site" evidence="3">
    <location>
        <position position="49"/>
    </location>
    <ligand>
        <name>7,8-didemethyl-8-hydroxy-5-deazariboflavin</name>
        <dbReference type="ChEBI" id="CHEBI:59904"/>
    </ligand>
</feature>
<dbReference type="PANTHER" id="PTHR43007">
    <property type="entry name" value="2-PHOSPHO-L-LACTATE TRANSFERASE"/>
    <property type="match status" value="1"/>
</dbReference>
<evidence type="ECO:0000313" key="4">
    <source>
        <dbReference type="EMBL" id="MCQ1537433.1"/>
    </source>
</evidence>
<dbReference type="EMBL" id="VOTZ01000001">
    <property type="protein sequence ID" value="MCQ1537433.1"/>
    <property type="molecule type" value="Genomic_DNA"/>
</dbReference>
<evidence type="ECO:0000256" key="2">
    <source>
        <dbReference type="ARBA" id="ARBA00022842"/>
    </source>
</evidence>
<reference evidence="4 5" key="1">
    <citation type="submission" date="2019-08" db="EMBL/GenBank/DDBJ databases">
        <authorList>
            <person name="Chen S.-C."/>
            <person name="Lai M.-C."/>
            <person name="You Y.-T."/>
        </authorList>
    </citation>
    <scope>NUCLEOTIDE SEQUENCE [LARGE SCALE GENOMIC DNA]</scope>
    <source>
        <strain evidence="4 5">P2F9704a</strain>
    </source>
</reference>
<comment type="catalytic activity">
    <reaction evidence="3">
        <text>(2S)-lactyl-2-diphospho-5'-guanosine + 7,8-didemethyl-8-hydroxy-5-deazariboflavin = oxidized coenzyme F420-0 + GMP + H(+)</text>
        <dbReference type="Rhea" id="RHEA:63444"/>
        <dbReference type="ChEBI" id="CHEBI:15378"/>
        <dbReference type="ChEBI" id="CHEBI:58115"/>
        <dbReference type="ChEBI" id="CHEBI:59435"/>
        <dbReference type="ChEBI" id="CHEBI:59904"/>
        <dbReference type="ChEBI" id="CHEBI:59907"/>
        <dbReference type="EC" id="2.7.8.28"/>
    </reaction>
</comment>
<dbReference type="InterPro" id="IPR010115">
    <property type="entry name" value="FbiA/CofD"/>
</dbReference>
<dbReference type="Gene3D" id="1.10.8.240">
    <property type="entry name" value="CofD-like domain"/>
    <property type="match status" value="1"/>
</dbReference>
<comment type="similarity">
    <text evidence="3">Belongs to the CofD family.</text>
</comment>
<organism evidence="4 5">
    <name type="scientific">Methanocalculus taiwanensis</name>
    <dbReference type="NCBI Taxonomy" id="106207"/>
    <lineage>
        <taxon>Archaea</taxon>
        <taxon>Methanobacteriati</taxon>
        <taxon>Methanobacteriota</taxon>
        <taxon>Stenosarchaea group</taxon>
        <taxon>Methanomicrobia</taxon>
        <taxon>Methanomicrobiales</taxon>
        <taxon>Methanocalculaceae</taxon>
        <taxon>Methanocalculus</taxon>
    </lineage>
</organism>
<comment type="pathway">
    <text evidence="3">Cofactor biosynthesis; coenzyme F420 biosynthesis.</text>
</comment>
<comment type="caution">
    <text evidence="3">Lacks conserved residue(s) required for the propagation of feature annotation.</text>
</comment>
<dbReference type="NCBIfam" id="TIGR01819">
    <property type="entry name" value="F420_cofD"/>
    <property type="match status" value="1"/>
</dbReference>
<comment type="caution">
    <text evidence="4">The sequence shown here is derived from an EMBL/GenBank/DDBJ whole genome shotgun (WGS) entry which is preliminary data.</text>
</comment>
<sequence length="311" mass="33807">MITLLSGGTGTPKLIRGMRQVLHDSDLAVIVNTAEDMWVSGNHLSPDIDTVLYLFAGILNTETWWGIRGDSFETNRYLERIGMPESIAIGDRDRGIHIARGNLLREGKTLTEATAKIGSALGVEATVIPMCDSPVTTYVATENGPMHFQEYWVTHRGNVEITGIIREYDTPPVATDAVLDLIERSDAVIIGPSNPVTSIGPILECAGVREALMDAYVIAISPFIGSRPVSGPAAALMKAWGRSPDSNGTREAYGDIVDLFVQDIDDGIECEGSLRLKTMMTGPRESESLAWDILSIVEGQRQRIAGEQPKR</sequence>
<dbReference type="RefSeq" id="WP_255331464.1">
    <property type="nucleotide sequence ID" value="NZ_VOTZ01000001.1"/>
</dbReference>
<keyword evidence="1 3" id="KW-0808">Transferase</keyword>
<dbReference type="GO" id="GO:0052645">
    <property type="term" value="P:F420-0 metabolic process"/>
    <property type="evidence" value="ECO:0007669"/>
    <property type="project" value="UniProtKB-UniRule"/>
</dbReference>
<dbReference type="Proteomes" id="UP001524383">
    <property type="component" value="Unassembled WGS sequence"/>
</dbReference>
<protein>
    <recommendedName>
        <fullName evidence="3">2-phospho-L-lactate transferase</fullName>
        <ecNumber evidence="3">2.7.8.28</ecNumber>
    </recommendedName>
    <alternativeName>
        <fullName evidence="3">EPPG:FO PEP transferase</fullName>
    </alternativeName>
</protein>
<proteinExistence type="inferred from homology"/>
<comment type="subunit">
    <text evidence="3">Homodimer.</text>
</comment>
<dbReference type="AlphaFoldDB" id="A0ABD4TEJ5"/>
<comment type="cofactor">
    <cofactor evidence="3">
        <name>Mg(2+)</name>
        <dbReference type="ChEBI" id="CHEBI:18420"/>
    </cofactor>
</comment>
<comment type="function">
    <text evidence="3">Catalyzes the transfer of the 2-phospholactate moiety from (2S)-lactyl-2-diphospho-5'-guanosine to 7,8-didemethyl-8-hydroxy-5-deazariboflavin (FO) with the formation of oxidized coenzyme F420-0 and GMP.</text>
</comment>
<dbReference type="EC" id="2.7.8.28" evidence="3"/>
<dbReference type="HAMAP" id="MF_01257">
    <property type="entry name" value="CofD"/>
    <property type="match status" value="1"/>
</dbReference>
<dbReference type="PANTHER" id="PTHR43007:SF1">
    <property type="entry name" value="2-PHOSPHO-L-LACTATE TRANSFERASE"/>
    <property type="match status" value="1"/>
</dbReference>
<name>A0ABD4TEJ5_9EURY</name>
<dbReference type="CDD" id="cd07186">
    <property type="entry name" value="CofD_like"/>
    <property type="match status" value="1"/>
</dbReference>
<evidence type="ECO:0000256" key="3">
    <source>
        <dbReference type="HAMAP-Rule" id="MF_01257"/>
    </source>
</evidence>
<gene>
    <name evidence="3" type="primary">cofD</name>
    <name evidence="4" type="ORF">FTO68_00210</name>
</gene>
<evidence type="ECO:0000313" key="5">
    <source>
        <dbReference type="Proteomes" id="UP001524383"/>
    </source>
</evidence>
<dbReference type="Gene3D" id="3.40.50.10680">
    <property type="entry name" value="CofD-like domains"/>
    <property type="match status" value="1"/>
</dbReference>
<dbReference type="InterPro" id="IPR002882">
    <property type="entry name" value="CofD"/>
</dbReference>
<accession>A0ABD4TEJ5</accession>